<evidence type="ECO:0000313" key="3">
    <source>
        <dbReference type="Proteomes" id="UP000541181"/>
    </source>
</evidence>
<dbReference type="GO" id="GO:0008194">
    <property type="term" value="F:UDP-glycosyltransferase activity"/>
    <property type="evidence" value="ECO:0007669"/>
    <property type="project" value="InterPro"/>
</dbReference>
<dbReference type="Pfam" id="PF00201">
    <property type="entry name" value="UDPGT"/>
    <property type="match status" value="1"/>
</dbReference>
<proteinExistence type="predicted"/>
<feature type="non-terminal residue" evidence="2">
    <location>
        <position position="68"/>
    </location>
</feature>
<feature type="non-terminal residue" evidence="2">
    <location>
        <position position="1"/>
    </location>
</feature>
<organism evidence="2 3">
    <name type="scientific">Chunga burmeisteri</name>
    <name type="common">Black-legged seriema</name>
    <dbReference type="NCBI Taxonomy" id="1352770"/>
    <lineage>
        <taxon>Eukaryota</taxon>
        <taxon>Metazoa</taxon>
        <taxon>Chordata</taxon>
        <taxon>Craniata</taxon>
        <taxon>Vertebrata</taxon>
        <taxon>Euteleostomi</taxon>
        <taxon>Archelosauria</taxon>
        <taxon>Archosauria</taxon>
        <taxon>Dinosauria</taxon>
        <taxon>Saurischia</taxon>
        <taxon>Theropoda</taxon>
        <taxon>Coelurosauria</taxon>
        <taxon>Aves</taxon>
        <taxon>Neognathae</taxon>
        <taxon>Neoaves</taxon>
        <taxon>Telluraves</taxon>
        <taxon>Australaves</taxon>
        <taxon>Cariamiformes</taxon>
        <taxon>Cariamidae</taxon>
        <taxon>Chunga</taxon>
    </lineage>
</organism>
<accession>A0A7K5GQ77</accession>
<name>A0A7K5GQ77_9AVES</name>
<keyword evidence="1 2" id="KW-0808">Transferase</keyword>
<dbReference type="EMBL" id="VZRC01000399">
    <property type="protein sequence ID" value="NWS59153.1"/>
    <property type="molecule type" value="Genomic_DNA"/>
</dbReference>
<protein>
    <submittedName>
        <fullName evidence="2">UD16 glucuronosyltransferase</fullName>
    </submittedName>
</protein>
<dbReference type="OrthoDB" id="5835829at2759"/>
<dbReference type="Proteomes" id="UP000541181">
    <property type="component" value="Unassembled WGS sequence"/>
</dbReference>
<evidence type="ECO:0000313" key="2">
    <source>
        <dbReference type="EMBL" id="NWS59153.1"/>
    </source>
</evidence>
<keyword evidence="3" id="KW-1185">Reference proteome</keyword>
<dbReference type="AlphaFoldDB" id="A0A7K5GQ77"/>
<comment type="caution">
    <text evidence="2">The sequence shown here is derived from an EMBL/GenBank/DDBJ whole genome shotgun (WGS) entry which is preliminary data.</text>
</comment>
<reference evidence="2 3" key="1">
    <citation type="submission" date="2019-09" db="EMBL/GenBank/DDBJ databases">
        <title>Bird 10,000 Genomes (B10K) Project - Family phase.</title>
        <authorList>
            <person name="Zhang G."/>
        </authorList>
    </citation>
    <scope>NUCLEOTIDE SEQUENCE [LARGE SCALE GENOMIC DNA]</scope>
    <source>
        <strain evidence="2">B10K-CU-031-22</strain>
    </source>
</reference>
<sequence length="68" mass="7557">AAGGKLLVVPVDGSHWLSTREVLDALSEKGHEIVIVAPKINQYIKPAENFILKTYPIPFRKEAVFGHF</sequence>
<gene>
    <name evidence="2" type="primary">Ugt1a6_1</name>
    <name evidence="2" type="ORF">CHUBUR_R15817</name>
</gene>
<dbReference type="InterPro" id="IPR002213">
    <property type="entry name" value="UDP_glucos_trans"/>
</dbReference>
<evidence type="ECO:0000256" key="1">
    <source>
        <dbReference type="ARBA" id="ARBA00022679"/>
    </source>
</evidence>